<feature type="domain" description="Reverse transcriptase" evidence="10">
    <location>
        <begin position="564"/>
        <end position="743"/>
    </location>
</feature>
<dbReference type="EMBL" id="CAMAPF010000933">
    <property type="protein sequence ID" value="CAH9124136.1"/>
    <property type="molecule type" value="Genomic_DNA"/>
</dbReference>
<dbReference type="GO" id="GO:0003964">
    <property type="term" value="F:RNA-directed DNA polymerase activity"/>
    <property type="evidence" value="ECO:0007669"/>
    <property type="project" value="UniProtKB-KW"/>
</dbReference>
<evidence type="ECO:0000256" key="5">
    <source>
        <dbReference type="ARBA" id="ARBA00022722"/>
    </source>
</evidence>
<reference evidence="11" key="1">
    <citation type="submission" date="2022-07" db="EMBL/GenBank/DDBJ databases">
        <authorList>
            <person name="Macas J."/>
            <person name="Novak P."/>
            <person name="Neumann P."/>
        </authorList>
    </citation>
    <scope>NUCLEOTIDE SEQUENCE</scope>
</reference>
<dbReference type="Proteomes" id="UP001152523">
    <property type="component" value="Unassembled WGS sequence"/>
</dbReference>
<evidence type="ECO:0000313" key="11">
    <source>
        <dbReference type="EMBL" id="CAH9124136.1"/>
    </source>
</evidence>
<gene>
    <name evidence="11" type="ORF">CEPIT_LOCUS25757</name>
</gene>
<keyword evidence="12" id="KW-1185">Reference proteome</keyword>
<evidence type="ECO:0000256" key="8">
    <source>
        <dbReference type="ARBA" id="ARBA00022918"/>
    </source>
</evidence>
<evidence type="ECO:0000259" key="10">
    <source>
        <dbReference type="PROSITE" id="PS50878"/>
    </source>
</evidence>
<dbReference type="Pfam" id="PF00078">
    <property type="entry name" value="RVT_1"/>
    <property type="match status" value="1"/>
</dbReference>
<comment type="caution">
    <text evidence="11">The sequence shown here is derived from an EMBL/GenBank/DDBJ whole genome shotgun (WGS) entry which is preliminary data.</text>
</comment>
<dbReference type="PANTHER" id="PTHR37984">
    <property type="entry name" value="PROTEIN CBG26694"/>
    <property type="match status" value="1"/>
</dbReference>
<keyword evidence="5" id="KW-0540">Nuclease</keyword>
<name>A0AAV0EK35_9ASTE</name>
<evidence type="ECO:0000256" key="9">
    <source>
        <dbReference type="SAM" id="MobiDB-lite"/>
    </source>
</evidence>
<keyword evidence="2" id="KW-0645">Protease</keyword>
<dbReference type="SUPFAM" id="SSF56672">
    <property type="entry name" value="DNA/RNA polymerases"/>
    <property type="match status" value="1"/>
</dbReference>
<dbReference type="InterPro" id="IPR041588">
    <property type="entry name" value="Integrase_H2C2"/>
</dbReference>
<dbReference type="PANTHER" id="PTHR37984:SF5">
    <property type="entry name" value="PROTEIN NYNRIN-LIKE"/>
    <property type="match status" value="1"/>
</dbReference>
<dbReference type="InterPro" id="IPR041373">
    <property type="entry name" value="RT_RNaseH"/>
</dbReference>
<dbReference type="FunFam" id="3.30.70.270:FF:000020">
    <property type="entry name" value="Transposon Tf2-6 polyprotein-like Protein"/>
    <property type="match status" value="1"/>
</dbReference>
<dbReference type="Gene3D" id="3.10.20.370">
    <property type="match status" value="1"/>
</dbReference>
<dbReference type="FunFam" id="3.10.10.10:FF:000007">
    <property type="entry name" value="Retrovirus-related Pol polyprotein from transposon 17.6-like Protein"/>
    <property type="match status" value="1"/>
</dbReference>
<dbReference type="CDD" id="cd09274">
    <property type="entry name" value="RNase_HI_RT_Ty3"/>
    <property type="match status" value="1"/>
</dbReference>
<dbReference type="Gene3D" id="3.10.10.10">
    <property type="entry name" value="HIV Type 1 Reverse Transcriptase, subunit A, domain 1"/>
    <property type="match status" value="1"/>
</dbReference>
<evidence type="ECO:0000256" key="2">
    <source>
        <dbReference type="ARBA" id="ARBA00022670"/>
    </source>
</evidence>
<keyword evidence="7" id="KW-0378">Hydrolase</keyword>
<dbReference type="EC" id="2.7.7.49" evidence="1"/>
<proteinExistence type="predicted"/>
<dbReference type="InterPro" id="IPR043502">
    <property type="entry name" value="DNA/RNA_pol_sf"/>
</dbReference>
<keyword evidence="4" id="KW-0548">Nucleotidyltransferase</keyword>
<dbReference type="GO" id="GO:0004519">
    <property type="term" value="F:endonuclease activity"/>
    <property type="evidence" value="ECO:0007669"/>
    <property type="project" value="UniProtKB-KW"/>
</dbReference>
<evidence type="ECO:0000256" key="4">
    <source>
        <dbReference type="ARBA" id="ARBA00022695"/>
    </source>
</evidence>
<dbReference type="Gene3D" id="3.30.70.270">
    <property type="match status" value="2"/>
</dbReference>
<evidence type="ECO:0000256" key="1">
    <source>
        <dbReference type="ARBA" id="ARBA00012493"/>
    </source>
</evidence>
<dbReference type="Pfam" id="PF08284">
    <property type="entry name" value="RVP_2"/>
    <property type="match status" value="1"/>
</dbReference>
<evidence type="ECO:0000256" key="3">
    <source>
        <dbReference type="ARBA" id="ARBA00022679"/>
    </source>
</evidence>
<dbReference type="PROSITE" id="PS50878">
    <property type="entry name" value="RT_POL"/>
    <property type="match status" value="1"/>
</dbReference>
<keyword evidence="3" id="KW-0808">Transferase</keyword>
<dbReference type="Gene3D" id="2.40.70.10">
    <property type="entry name" value="Acid Proteases"/>
    <property type="match status" value="1"/>
</dbReference>
<dbReference type="InterPro" id="IPR050951">
    <property type="entry name" value="Retrovirus_Pol_polyprotein"/>
</dbReference>
<keyword evidence="6" id="KW-0255">Endonuclease</keyword>
<evidence type="ECO:0000256" key="6">
    <source>
        <dbReference type="ARBA" id="ARBA00022759"/>
    </source>
</evidence>
<dbReference type="GO" id="GO:0006508">
    <property type="term" value="P:proteolysis"/>
    <property type="evidence" value="ECO:0007669"/>
    <property type="project" value="UniProtKB-KW"/>
</dbReference>
<dbReference type="AlphaFoldDB" id="A0AAV0EK35"/>
<dbReference type="InterPro" id="IPR005162">
    <property type="entry name" value="Retrotrans_gag_dom"/>
</dbReference>
<dbReference type="Pfam" id="PF03732">
    <property type="entry name" value="Retrotrans_gag"/>
    <property type="match status" value="1"/>
</dbReference>
<dbReference type="CDD" id="cd01647">
    <property type="entry name" value="RT_LTR"/>
    <property type="match status" value="1"/>
</dbReference>
<protein>
    <recommendedName>
        <fullName evidence="1">RNA-directed DNA polymerase</fullName>
        <ecNumber evidence="1">2.7.7.49</ecNumber>
    </recommendedName>
</protein>
<dbReference type="GO" id="GO:0008233">
    <property type="term" value="F:peptidase activity"/>
    <property type="evidence" value="ECO:0007669"/>
    <property type="project" value="UniProtKB-KW"/>
</dbReference>
<dbReference type="Pfam" id="PF17917">
    <property type="entry name" value="RT_RNaseH"/>
    <property type="match status" value="1"/>
</dbReference>
<dbReference type="InterPro" id="IPR000477">
    <property type="entry name" value="RT_dom"/>
</dbReference>
<accession>A0AAV0EK35</accession>
<keyword evidence="8" id="KW-0695">RNA-directed DNA polymerase</keyword>
<feature type="region of interest" description="Disordered" evidence="9">
    <location>
        <begin position="70"/>
        <end position="91"/>
    </location>
</feature>
<dbReference type="Pfam" id="PF17921">
    <property type="entry name" value="Integrase_H2C2"/>
    <property type="match status" value="1"/>
</dbReference>
<dbReference type="InterPro" id="IPR021109">
    <property type="entry name" value="Peptidase_aspartic_dom_sf"/>
</dbReference>
<sequence length="1055" mass="119274">MGTGPDSAATENMKSLLEGFDQRQIDVEDQLAALQTTVSGLVSLPTAFTEMQKSIAALTTAVQQVLTDNSCEPFGQGRRRDTEQHQRHTEDSMVPRFSKLEFPQYDGKTEPLSWLKRCERFFIQQKTPPQNRVGLATFHMVGTAQLWADQLDSAGTGVNWTDFYTKCSKRFGPPCSANPEGDLAKLRQTSDLETYIETFQQLLAHTVGISVRMQVKIFTAGLRELVRMEVEYQDPLDLDTAMMLARTVERKYQTPTASTDSIIRPQPSSRLNASGTTLIDSSLSRRSSNPTFKKISRAEAAIRREKGLCYNCDDQWVRGHRCKRLFFVEIVEDDQLEEDHTSQTAIEPTLSLHAMTGFGSSSTMQIHATLQNRPIIILVDSGSTHNFVHERLATNLINQPLRNNRLHVIVANGDKVPIIGTCPGLEFEVQGKTFTADFYILPLAGFDMILGVHWLRGLGSIMWDFTRLSMRFTWEDTSVEWHGHDVSPPLTATMAVGIAQTPPSLAGLLVQFEDLFRTPVGLPPKRTCDHRIRLIPGAGPVVVRPYRYPYLQKDEIERQCAEMITQGIIQPSRSPFSSPVLLVLKSDDSWRFCVDYRELNSKTVKDKFLIPVIDELLDELHGASYFTKLDLRSGYHQIRMAPEDIEKTAFRTHHGHFEFLVMPFGLSNAPSTFQSLMNDILAPYLRKFVLVFVDDILIYSKSWTAHVAHVRHVLDILRTHNLFLKESKCSFGATSVNYLGHVIHAGGVEVDRTKIQAIMDWPTPQSVTALRSFLGLAGYYRKFIARYGEIAAPLSTLLKKNGFDWSAAANSSFCQLKTCLSTAPVLQLPDFSKEFIVECDASRSGFGAVLQQEGHPIAYFSRKIADRHIKLAAYERELIGLAKAVTHWRPYLWGQQFLIRTDHSSLKYLLEQRLTTSPQQHWLSKLMGFTFRVEYKPGRFNTVADALSRQNETPLILASLTVPLSTLLDEVRTAQAASPEIEAIQQQVLAGTTTEDWTFQDGLLYYKHKLYLLPSSYIIPSILSVFHGMAHEGIEKTLHRLRKEFYWPNMKLTVA</sequence>
<feature type="compositionally biased region" description="Basic and acidic residues" evidence="9">
    <location>
        <begin position="78"/>
        <end position="91"/>
    </location>
</feature>
<organism evidence="11 12">
    <name type="scientific">Cuscuta epithymum</name>
    <dbReference type="NCBI Taxonomy" id="186058"/>
    <lineage>
        <taxon>Eukaryota</taxon>
        <taxon>Viridiplantae</taxon>
        <taxon>Streptophyta</taxon>
        <taxon>Embryophyta</taxon>
        <taxon>Tracheophyta</taxon>
        <taxon>Spermatophyta</taxon>
        <taxon>Magnoliopsida</taxon>
        <taxon>eudicotyledons</taxon>
        <taxon>Gunneridae</taxon>
        <taxon>Pentapetalae</taxon>
        <taxon>asterids</taxon>
        <taxon>lamiids</taxon>
        <taxon>Solanales</taxon>
        <taxon>Convolvulaceae</taxon>
        <taxon>Cuscuteae</taxon>
        <taxon>Cuscuta</taxon>
        <taxon>Cuscuta subgen. Cuscuta</taxon>
    </lineage>
</organism>
<dbReference type="CDD" id="cd00303">
    <property type="entry name" value="retropepsin_like"/>
    <property type="match status" value="1"/>
</dbReference>
<evidence type="ECO:0000256" key="7">
    <source>
        <dbReference type="ARBA" id="ARBA00022801"/>
    </source>
</evidence>
<dbReference type="Gene3D" id="1.10.340.70">
    <property type="match status" value="1"/>
</dbReference>
<evidence type="ECO:0000313" key="12">
    <source>
        <dbReference type="Proteomes" id="UP001152523"/>
    </source>
</evidence>
<dbReference type="InterPro" id="IPR043128">
    <property type="entry name" value="Rev_trsase/Diguanyl_cyclase"/>
</dbReference>
<dbReference type="SUPFAM" id="SSF50630">
    <property type="entry name" value="Acid proteases"/>
    <property type="match status" value="1"/>
</dbReference>